<feature type="signal peptide" evidence="1">
    <location>
        <begin position="1"/>
        <end position="15"/>
    </location>
</feature>
<dbReference type="EMBL" id="CP020946">
    <property type="protein sequence ID" value="ASD64038.1"/>
    <property type="molecule type" value="Genomic_DNA"/>
</dbReference>
<evidence type="ECO:0000313" key="3">
    <source>
        <dbReference type="Proteomes" id="UP000197003"/>
    </source>
</evidence>
<protein>
    <submittedName>
        <fullName evidence="2">Uncharacterized protein</fullName>
    </submittedName>
</protein>
<dbReference type="PROSITE" id="PS51257">
    <property type="entry name" value="PROKAR_LIPOPROTEIN"/>
    <property type="match status" value="1"/>
</dbReference>
<dbReference type="OrthoDB" id="9342617at2"/>
<gene>
    <name evidence="2" type="ORF">B9G79_10900</name>
</gene>
<organism evidence="2 3">
    <name type="scientific">Bdellovibrio bacteriovorus</name>
    <dbReference type="NCBI Taxonomy" id="959"/>
    <lineage>
        <taxon>Bacteria</taxon>
        <taxon>Pseudomonadati</taxon>
        <taxon>Bdellovibrionota</taxon>
        <taxon>Bdellovibrionia</taxon>
        <taxon>Bdellovibrionales</taxon>
        <taxon>Pseudobdellovibrionaceae</taxon>
        <taxon>Bdellovibrio</taxon>
    </lineage>
</organism>
<name>A0A1Z3N998_BDEBC</name>
<accession>A0A1Z3N998</accession>
<evidence type="ECO:0000313" key="2">
    <source>
        <dbReference type="EMBL" id="ASD64038.1"/>
    </source>
</evidence>
<feature type="chain" id="PRO_5012757594" evidence="1">
    <location>
        <begin position="16"/>
        <end position="141"/>
    </location>
</feature>
<keyword evidence="1" id="KW-0732">Signal</keyword>
<evidence type="ECO:0000256" key="1">
    <source>
        <dbReference type="SAM" id="SignalP"/>
    </source>
</evidence>
<reference evidence="2 3" key="1">
    <citation type="submission" date="2017-04" db="EMBL/GenBank/DDBJ databases">
        <title>Whole genome sequence of Bdellovibrio bacteriovorus strain SSB218315.</title>
        <authorList>
            <person name="Oyedara O."/>
            <person name="Rodriguez-Perez M.A."/>
        </authorList>
    </citation>
    <scope>NUCLEOTIDE SEQUENCE [LARGE SCALE GENOMIC DNA]</scope>
    <source>
        <strain evidence="2 3">SSB218315</strain>
    </source>
</reference>
<sequence length="141" mass="15277">MKNALLMLLAGFVLAGCGSVWKGPEAAPVRKPDNASVTSQELKTWGPVNLLQGLKSHCCNGVMIEKTAVTFWGEAEIAELQKYVDDTTPSAPVYRPSSAVMCHGPKYVSSVGREARHLIEGIKKGTYPVSQCSTYDLQFSE</sequence>
<dbReference type="RefSeq" id="WP_088565526.1">
    <property type="nucleotide sequence ID" value="NZ_CP020946.1"/>
</dbReference>
<dbReference type="Proteomes" id="UP000197003">
    <property type="component" value="Chromosome"/>
</dbReference>
<dbReference type="AlphaFoldDB" id="A0A1Z3N998"/>
<proteinExistence type="predicted"/>